<feature type="compositionally biased region" description="Low complexity" evidence="1">
    <location>
        <begin position="691"/>
        <end position="702"/>
    </location>
</feature>
<feature type="compositionally biased region" description="Basic residues" evidence="1">
    <location>
        <begin position="796"/>
        <end position="807"/>
    </location>
</feature>
<dbReference type="AlphaFoldDB" id="A0AAJ0FQX3"/>
<evidence type="ECO:0000313" key="3">
    <source>
        <dbReference type="Proteomes" id="UP001244011"/>
    </source>
</evidence>
<feature type="compositionally biased region" description="Low complexity" evidence="1">
    <location>
        <begin position="640"/>
        <end position="650"/>
    </location>
</feature>
<feature type="compositionally biased region" description="Low complexity" evidence="1">
    <location>
        <begin position="447"/>
        <end position="458"/>
    </location>
</feature>
<feature type="region of interest" description="Disordered" evidence="1">
    <location>
        <begin position="568"/>
        <end position="717"/>
    </location>
</feature>
<dbReference type="InterPro" id="IPR011043">
    <property type="entry name" value="Gal_Oxase/kelch_b-propeller"/>
</dbReference>
<feature type="compositionally biased region" description="Acidic residues" evidence="1">
    <location>
        <begin position="853"/>
        <end position="862"/>
    </location>
</feature>
<proteinExistence type="predicted"/>
<name>A0AAJ0FQX3_9PEZI</name>
<organism evidence="2 3">
    <name type="scientific">Phialemonium atrogriseum</name>
    <dbReference type="NCBI Taxonomy" id="1093897"/>
    <lineage>
        <taxon>Eukaryota</taxon>
        <taxon>Fungi</taxon>
        <taxon>Dikarya</taxon>
        <taxon>Ascomycota</taxon>
        <taxon>Pezizomycotina</taxon>
        <taxon>Sordariomycetes</taxon>
        <taxon>Sordariomycetidae</taxon>
        <taxon>Cephalothecales</taxon>
        <taxon>Cephalothecaceae</taxon>
        <taxon>Phialemonium</taxon>
    </lineage>
</organism>
<feature type="compositionally biased region" description="Pro residues" evidence="1">
    <location>
        <begin position="573"/>
        <end position="582"/>
    </location>
</feature>
<keyword evidence="3" id="KW-1185">Reference proteome</keyword>
<sequence>MLDIAGYPLVGTLSSSTTAVRRTVWAFLLFWIWIARSQILPYTPTTILLPQCGPSSCQGQSSHDAFIFYPDDSSVNLLSIDVSSTVHARSLNVETLTSGLPFLDDEAGSTAFTASISDDGTITVLAGDCSSKKAPSVWTFNRTSGQTKWAQHYPTTNGPAGPSFLGGSLSFSSTIAPVPSPPVTYVYGGMCPWSNASTSTWQSAASYSNQMLKISTQDPGPDAAYTVRYASNNGPPIADAGFTFTPLVPSIANRSGTVTQQANSVLLGGHTQGAFINMSTAALWSLPEESWTFLSINAPAGNPNTELAIKNTITGVESRSGHTAVLTEDGSSLVILGGWVGDITQAAEPQLAVLEMGSSFDDWQWSNPVAQPPGPGIYGHGATLLPGNVMMVYGGYSVSSSPSSRVKRRQIGASNEVPMFLNLTSMAWTDEYTHPTASSKADGGGSTSSSPSPSGSNSKSKKIGLGVGLGVGIPLAIAAIVLGVCYRRHANRQRAHRDQVVRNLSQDAARFLNVGNNHDEMLERDHGGDAGIFPWNPAAARDWYTGGPDAYARGQRSLGYESLRGQGKLSPFSYPPPLPPVAAGPSSGRSRGSARGLYQPTNVLTSSSGGGSGGYDFGSPHRIPPIYEADEDEGPEDGDTSSPSGSPSSPEHNHHPDDDGDYDDDDEGEGAGSDPFLTPTATTPRGSGIFAPSSRAASTPSPEGGRGPATTTAVAAAGQDHDVRDWVSDVDAADALLAARISAHGTTTTTTPTSDEGRPPSSMSESGRSILSQHQNYQPLSRSGSVRSARQLQQQQHHHHHRRRHSRAASPSVAEMARLGSSSGSSSHTWGTAKSNLAGLRDEGPGLLRGGGGEDDEYEDEPGSPSKNRPRRSWFGSLRRVFSGSPESGSSGSRGGSPTREGLMGGSSDCEARPAGGQMLRRKQGREAWEGEGEGGDGLDDWDVERAVEQRLVQVMFTVPKERLRVVNAEIEREEEVVVVDPDREGGEEKLGGDERPLEPMSKDELVSRTPSTIVHTAEAVRLDRPRTRVLEMVESIESQSRDNSPAGSPER</sequence>
<feature type="region of interest" description="Disordered" evidence="1">
    <location>
        <begin position="741"/>
        <end position="941"/>
    </location>
</feature>
<dbReference type="EMBL" id="MU838998">
    <property type="protein sequence ID" value="KAK1771703.1"/>
    <property type="molecule type" value="Genomic_DNA"/>
</dbReference>
<feature type="compositionally biased region" description="Basic and acidic residues" evidence="1">
    <location>
        <begin position="981"/>
        <end position="1007"/>
    </location>
</feature>
<dbReference type="SUPFAM" id="SSF50965">
    <property type="entry name" value="Galactose oxidase, central domain"/>
    <property type="match status" value="1"/>
</dbReference>
<feature type="region of interest" description="Disordered" evidence="1">
    <location>
        <begin position="978"/>
        <end position="1009"/>
    </location>
</feature>
<evidence type="ECO:0000313" key="2">
    <source>
        <dbReference type="EMBL" id="KAK1771703.1"/>
    </source>
</evidence>
<accession>A0AAJ0FQX3</accession>
<reference evidence="2" key="1">
    <citation type="submission" date="2023-06" db="EMBL/GenBank/DDBJ databases">
        <title>Genome-scale phylogeny and comparative genomics of the fungal order Sordariales.</title>
        <authorList>
            <consortium name="Lawrence Berkeley National Laboratory"/>
            <person name="Hensen N."/>
            <person name="Bonometti L."/>
            <person name="Westerberg I."/>
            <person name="Brannstrom I.O."/>
            <person name="Guillou S."/>
            <person name="Cros-Aarteil S."/>
            <person name="Calhoun S."/>
            <person name="Haridas S."/>
            <person name="Kuo A."/>
            <person name="Mondo S."/>
            <person name="Pangilinan J."/>
            <person name="Riley R."/>
            <person name="Labutti K."/>
            <person name="Andreopoulos B."/>
            <person name="Lipzen A."/>
            <person name="Chen C."/>
            <person name="Yanf M."/>
            <person name="Daum C."/>
            <person name="Ng V."/>
            <person name="Clum A."/>
            <person name="Steindorff A."/>
            <person name="Ohm R."/>
            <person name="Martin F."/>
            <person name="Silar P."/>
            <person name="Natvig D."/>
            <person name="Lalanne C."/>
            <person name="Gautier V."/>
            <person name="Ament-Velasquez S.L."/>
            <person name="Kruys A."/>
            <person name="Hutchinson M.I."/>
            <person name="Powell A.J."/>
            <person name="Barry K."/>
            <person name="Miller A.N."/>
            <person name="Grigoriev I.V."/>
            <person name="Debuchy R."/>
            <person name="Gladieux P."/>
            <person name="Thoren M.H."/>
            <person name="Johannesson H."/>
        </authorList>
    </citation>
    <scope>NUCLEOTIDE SEQUENCE</scope>
    <source>
        <strain evidence="2">8032-3</strain>
    </source>
</reference>
<feature type="compositionally biased region" description="Low complexity" evidence="1">
    <location>
        <begin position="741"/>
        <end position="753"/>
    </location>
</feature>
<protein>
    <submittedName>
        <fullName evidence="2">Uncharacterized protein</fullName>
    </submittedName>
</protein>
<feature type="region of interest" description="Disordered" evidence="1">
    <location>
        <begin position="1033"/>
        <end position="1052"/>
    </location>
</feature>
<gene>
    <name evidence="2" type="ORF">QBC33DRAFT_554865</name>
</gene>
<feature type="compositionally biased region" description="Acidic residues" evidence="1">
    <location>
        <begin position="930"/>
        <end position="941"/>
    </location>
</feature>
<comment type="caution">
    <text evidence="2">The sequence shown here is derived from an EMBL/GenBank/DDBJ whole genome shotgun (WGS) entry which is preliminary data.</text>
</comment>
<feature type="compositionally biased region" description="Acidic residues" evidence="1">
    <location>
        <begin position="658"/>
        <end position="669"/>
    </location>
</feature>
<feature type="compositionally biased region" description="Polar residues" evidence="1">
    <location>
        <begin position="761"/>
        <end position="786"/>
    </location>
</feature>
<dbReference type="Gene3D" id="2.120.10.80">
    <property type="entry name" value="Kelch-type beta propeller"/>
    <property type="match status" value="1"/>
</dbReference>
<feature type="compositionally biased region" description="Acidic residues" evidence="1">
    <location>
        <begin position="628"/>
        <end position="639"/>
    </location>
</feature>
<evidence type="ECO:0000256" key="1">
    <source>
        <dbReference type="SAM" id="MobiDB-lite"/>
    </source>
</evidence>
<feature type="compositionally biased region" description="Low complexity" evidence="1">
    <location>
        <begin position="583"/>
        <end position="596"/>
    </location>
</feature>
<dbReference type="GeneID" id="85312750"/>
<dbReference type="InterPro" id="IPR015915">
    <property type="entry name" value="Kelch-typ_b-propeller"/>
</dbReference>
<feature type="region of interest" description="Disordered" evidence="1">
    <location>
        <begin position="434"/>
        <end position="460"/>
    </location>
</feature>
<dbReference type="RefSeq" id="XP_060287916.1">
    <property type="nucleotide sequence ID" value="XM_060429563.1"/>
</dbReference>
<feature type="compositionally biased region" description="Low complexity" evidence="1">
    <location>
        <begin position="883"/>
        <end position="902"/>
    </location>
</feature>
<dbReference type="Proteomes" id="UP001244011">
    <property type="component" value="Unassembled WGS sequence"/>
</dbReference>
<feature type="compositionally biased region" description="Polar residues" evidence="1">
    <location>
        <begin position="1037"/>
        <end position="1052"/>
    </location>
</feature>